<sequence length="110" mass="12457">MQRKADGYYMVQEGAEIRRHKKYQYMSSVKKVNSPVDTWCMDIKPVIADAILRSANQNEDDSARRVIPPVNRHGQGSTATMRLLQQVSSKIRSLGVEGDVRGEQNKRLPA</sequence>
<dbReference type="EMBL" id="KL596662">
    <property type="protein sequence ID" value="KER30339.1"/>
    <property type="molecule type" value="Genomic_DNA"/>
</dbReference>
<keyword evidence="3" id="KW-1185">Reference proteome</keyword>
<gene>
    <name evidence="2" type="ORF">T265_03182</name>
</gene>
<dbReference type="Proteomes" id="UP000054324">
    <property type="component" value="Unassembled WGS sequence"/>
</dbReference>
<dbReference type="RefSeq" id="XP_009165865.1">
    <property type="nucleotide sequence ID" value="XM_009167601.1"/>
</dbReference>
<dbReference type="AlphaFoldDB" id="A0A075AHR4"/>
<evidence type="ECO:0000313" key="2">
    <source>
        <dbReference type="EMBL" id="KER30339.1"/>
    </source>
</evidence>
<organism evidence="2 3">
    <name type="scientific">Opisthorchis viverrini</name>
    <name type="common">Southeast Asian liver fluke</name>
    <dbReference type="NCBI Taxonomy" id="6198"/>
    <lineage>
        <taxon>Eukaryota</taxon>
        <taxon>Metazoa</taxon>
        <taxon>Spiralia</taxon>
        <taxon>Lophotrochozoa</taxon>
        <taxon>Platyhelminthes</taxon>
        <taxon>Trematoda</taxon>
        <taxon>Digenea</taxon>
        <taxon>Opisthorchiida</taxon>
        <taxon>Opisthorchiata</taxon>
        <taxon>Opisthorchiidae</taxon>
        <taxon>Opisthorchis</taxon>
    </lineage>
</organism>
<accession>A0A075AHR4</accession>
<evidence type="ECO:0000313" key="3">
    <source>
        <dbReference type="Proteomes" id="UP000054324"/>
    </source>
</evidence>
<dbReference type="CTD" id="20317369"/>
<proteinExistence type="predicted"/>
<dbReference type="KEGG" id="ovi:T265_03182"/>
<evidence type="ECO:0000256" key="1">
    <source>
        <dbReference type="SAM" id="MobiDB-lite"/>
    </source>
</evidence>
<name>A0A075AHR4_OPIVI</name>
<reference evidence="2 3" key="1">
    <citation type="submission" date="2013-11" db="EMBL/GenBank/DDBJ databases">
        <title>Opisthorchis viverrini - life in the bile duct.</title>
        <authorList>
            <person name="Young N.D."/>
            <person name="Nagarajan N."/>
            <person name="Lin S.J."/>
            <person name="Korhonen P.K."/>
            <person name="Jex A.R."/>
            <person name="Hall R.S."/>
            <person name="Safavi-Hemami H."/>
            <person name="Kaewkong W."/>
            <person name="Bertrand D."/>
            <person name="Gao S."/>
            <person name="Seet Q."/>
            <person name="Wongkham S."/>
            <person name="Teh B.T."/>
            <person name="Wongkham C."/>
            <person name="Intapan P.M."/>
            <person name="Maleewong W."/>
            <person name="Yang X."/>
            <person name="Hu M."/>
            <person name="Wang Z."/>
            <person name="Hofmann A."/>
            <person name="Sternberg P.W."/>
            <person name="Tan P."/>
            <person name="Wang J."/>
            <person name="Gasser R.B."/>
        </authorList>
    </citation>
    <scope>NUCLEOTIDE SEQUENCE [LARGE SCALE GENOMIC DNA]</scope>
</reference>
<feature type="region of interest" description="Disordered" evidence="1">
    <location>
        <begin position="57"/>
        <end position="80"/>
    </location>
</feature>
<protein>
    <submittedName>
        <fullName evidence="2">Uncharacterized protein</fullName>
    </submittedName>
</protein>
<dbReference type="GeneID" id="20317369"/>